<dbReference type="Proteomes" id="UP000219356">
    <property type="component" value="Unassembled WGS sequence"/>
</dbReference>
<name>A0A285P7R7_9BACI</name>
<proteinExistence type="predicted"/>
<accession>A0A285P7R7</accession>
<gene>
    <name evidence="1" type="ORF">SAMN05421503_2799</name>
</gene>
<reference evidence="2" key="1">
    <citation type="submission" date="2017-09" db="EMBL/GenBank/DDBJ databases">
        <authorList>
            <person name="Varghese N."/>
            <person name="Submissions S."/>
        </authorList>
    </citation>
    <scope>NUCLEOTIDE SEQUENCE [LARGE SCALE GENOMIC DNA]</scope>
    <source>
        <strain evidence="2">CGMCC 1.8913</strain>
    </source>
</reference>
<evidence type="ECO:0000313" key="2">
    <source>
        <dbReference type="Proteomes" id="UP000219356"/>
    </source>
</evidence>
<evidence type="ECO:0000313" key="1">
    <source>
        <dbReference type="EMBL" id="SNZ15921.1"/>
    </source>
</evidence>
<dbReference type="AlphaFoldDB" id="A0A285P7R7"/>
<keyword evidence="2" id="KW-1185">Reference proteome</keyword>
<protein>
    <submittedName>
        <fullName evidence="1">Uncharacterized protein</fullName>
    </submittedName>
</protein>
<dbReference type="EMBL" id="OBEK01000004">
    <property type="protein sequence ID" value="SNZ15921.1"/>
    <property type="molecule type" value="Genomic_DNA"/>
</dbReference>
<organism evidence="1 2">
    <name type="scientific">Terribacillus aidingensis</name>
    <dbReference type="NCBI Taxonomy" id="586416"/>
    <lineage>
        <taxon>Bacteria</taxon>
        <taxon>Bacillati</taxon>
        <taxon>Bacillota</taxon>
        <taxon>Bacilli</taxon>
        <taxon>Bacillales</taxon>
        <taxon>Bacillaceae</taxon>
        <taxon>Terribacillus</taxon>
    </lineage>
</organism>
<sequence>MLIDKALKGIKQYKDFLLEHKWLLTVQCMVRMKDLINAVGNYLTYCLRWLVADYLNLYQPTTTLISGLT</sequence>